<dbReference type="PANTHER" id="PTHR43393">
    <property type="entry name" value="CYTOKININ RIBOSIDE 5'-MONOPHOSPHATE PHOSPHORIBOHYDROLASE"/>
    <property type="match status" value="1"/>
</dbReference>
<dbReference type="PANTHER" id="PTHR43393:SF3">
    <property type="entry name" value="LYSINE DECARBOXYLASE-LIKE PROTEIN"/>
    <property type="match status" value="1"/>
</dbReference>
<dbReference type="InterPro" id="IPR031100">
    <property type="entry name" value="LOG_fam"/>
</dbReference>
<dbReference type="Proteomes" id="UP000183120">
    <property type="component" value="Unassembled WGS sequence"/>
</dbReference>
<dbReference type="STRING" id="1805209.AUJ73_04075"/>
<organism evidence="1 2">
    <name type="scientific">Candidatus Gottesmanbacteria bacterium CG1_02_37_22</name>
    <dbReference type="NCBI Taxonomy" id="1805209"/>
    <lineage>
        <taxon>Bacteria</taxon>
        <taxon>Candidatus Gottesmaniibacteriota</taxon>
    </lineage>
</organism>
<sequence length="177" mass="19933">MKKRIVVFAGNGCKKEKEKYYFNLAYRTGELLAEAGFATVTGGGPGLMDEVMKGAWEKGGDTIGIRLNVQGVRHSKYAKEFSIYDSLVERQNKLIELGDSFIALPGGIGTYYEIFAVIAMKRKKEIPQSKHMILLSSYFKDFDKIIDKFINDGFAFGEMRSFYSLAQNPEEAIDILK</sequence>
<evidence type="ECO:0000313" key="2">
    <source>
        <dbReference type="Proteomes" id="UP000183120"/>
    </source>
</evidence>
<comment type="caution">
    <text evidence="1">The sequence shown here is derived from an EMBL/GenBank/DDBJ whole genome shotgun (WGS) entry which is preliminary data.</text>
</comment>
<gene>
    <name evidence="1" type="ORF">AUJ73_04075</name>
</gene>
<proteinExistence type="predicted"/>
<dbReference type="InterPro" id="IPR052341">
    <property type="entry name" value="LOG_family_nucleotidases"/>
</dbReference>
<dbReference type="EMBL" id="MNUY01000065">
    <property type="protein sequence ID" value="OIO13194.1"/>
    <property type="molecule type" value="Genomic_DNA"/>
</dbReference>
<evidence type="ECO:0008006" key="3">
    <source>
        <dbReference type="Google" id="ProtNLM"/>
    </source>
</evidence>
<evidence type="ECO:0000313" key="1">
    <source>
        <dbReference type="EMBL" id="OIO13194.1"/>
    </source>
</evidence>
<accession>A0A1J4TN04</accession>
<name>A0A1J4TN04_9BACT</name>
<dbReference type="Pfam" id="PF03641">
    <property type="entry name" value="Lysine_decarbox"/>
    <property type="match status" value="1"/>
</dbReference>
<reference evidence="1 2" key="1">
    <citation type="journal article" date="2016" name="Environ. Microbiol.">
        <title>Genomic resolution of a cold subsurface aquifer community provides metabolic insights for novel microbes adapted to high CO concentrations.</title>
        <authorList>
            <person name="Probst A.J."/>
            <person name="Castelle C.J."/>
            <person name="Singh A."/>
            <person name="Brown C.T."/>
            <person name="Anantharaman K."/>
            <person name="Sharon I."/>
            <person name="Hug L.A."/>
            <person name="Burstein D."/>
            <person name="Emerson J.B."/>
            <person name="Thomas B.C."/>
            <person name="Banfield J.F."/>
        </authorList>
    </citation>
    <scope>NUCLEOTIDE SEQUENCE [LARGE SCALE GENOMIC DNA]</scope>
    <source>
        <strain evidence="1">CG1_02_37_22</strain>
    </source>
</reference>
<dbReference type="GO" id="GO:0005829">
    <property type="term" value="C:cytosol"/>
    <property type="evidence" value="ECO:0007669"/>
    <property type="project" value="TreeGrafter"/>
</dbReference>
<protein>
    <recommendedName>
        <fullName evidence="3">Cytokinin riboside 5'-monophosphate phosphoribohydrolase</fullName>
    </recommendedName>
</protein>
<dbReference type="AlphaFoldDB" id="A0A1J4TN04"/>
<dbReference type="SUPFAM" id="SSF102405">
    <property type="entry name" value="MCP/YpsA-like"/>
    <property type="match status" value="1"/>
</dbReference>
<dbReference type="Gene3D" id="3.40.50.450">
    <property type="match status" value="1"/>
</dbReference>